<evidence type="ECO:0000313" key="4">
    <source>
        <dbReference type="EMBL" id="MPA42461.1"/>
    </source>
</evidence>
<dbReference type="CDD" id="cd00371">
    <property type="entry name" value="HMA"/>
    <property type="match status" value="1"/>
</dbReference>
<dbReference type="InterPro" id="IPR006121">
    <property type="entry name" value="HMA_dom"/>
</dbReference>
<dbReference type="InterPro" id="IPR044594">
    <property type="entry name" value="HIPP01/3/5/6"/>
</dbReference>
<proteinExistence type="predicted"/>
<evidence type="ECO:0000256" key="1">
    <source>
        <dbReference type="ARBA" id="ARBA00004170"/>
    </source>
</evidence>
<dbReference type="AlphaFoldDB" id="A0A5B6ZF32"/>
<dbReference type="PANTHER" id="PTHR46413:SF34">
    <property type="entry name" value="HEAVY METAL-ASSOCIATED ISOPRENYLATED PLANT PROTEIN 3-LIKE"/>
    <property type="match status" value="1"/>
</dbReference>
<dbReference type="GO" id="GO:0046872">
    <property type="term" value="F:metal ion binding"/>
    <property type="evidence" value="ECO:0007669"/>
    <property type="project" value="InterPro"/>
</dbReference>
<dbReference type="PANTHER" id="PTHR46413">
    <property type="entry name" value="HEAVY METAL-ASSOCIATED ISOPRENYLATED PLANT PROTEIN 6"/>
    <property type="match status" value="1"/>
</dbReference>
<reference evidence="4" key="1">
    <citation type="submission" date="2019-08" db="EMBL/GenBank/DDBJ databases">
        <title>Reference gene set and small RNA set construction with multiple tissues from Davidia involucrata Baill.</title>
        <authorList>
            <person name="Yang H."/>
            <person name="Zhou C."/>
            <person name="Li G."/>
            <person name="Wang J."/>
            <person name="Gao P."/>
            <person name="Wang M."/>
            <person name="Wang R."/>
            <person name="Zhao Y."/>
        </authorList>
    </citation>
    <scope>NUCLEOTIDE SEQUENCE</scope>
    <source>
        <tissue evidence="4">Mixed with DoveR01_LX</tissue>
    </source>
</reference>
<organism evidence="4">
    <name type="scientific">Davidia involucrata</name>
    <name type="common">Dove tree</name>
    <dbReference type="NCBI Taxonomy" id="16924"/>
    <lineage>
        <taxon>Eukaryota</taxon>
        <taxon>Viridiplantae</taxon>
        <taxon>Streptophyta</taxon>
        <taxon>Embryophyta</taxon>
        <taxon>Tracheophyta</taxon>
        <taxon>Spermatophyta</taxon>
        <taxon>Magnoliopsida</taxon>
        <taxon>eudicotyledons</taxon>
        <taxon>Gunneridae</taxon>
        <taxon>Pentapetalae</taxon>
        <taxon>asterids</taxon>
        <taxon>Cornales</taxon>
        <taxon>Nyssaceae</taxon>
        <taxon>Davidia</taxon>
    </lineage>
</organism>
<evidence type="ECO:0000259" key="3">
    <source>
        <dbReference type="PROSITE" id="PS50846"/>
    </source>
</evidence>
<dbReference type="Pfam" id="PF00403">
    <property type="entry name" value="HMA"/>
    <property type="match status" value="1"/>
</dbReference>
<evidence type="ECO:0000256" key="2">
    <source>
        <dbReference type="SAM" id="MobiDB-lite"/>
    </source>
</evidence>
<dbReference type="GO" id="GO:0009626">
    <property type="term" value="P:plant-type hypersensitive response"/>
    <property type="evidence" value="ECO:0007669"/>
    <property type="project" value="UniProtKB-KW"/>
</dbReference>
<dbReference type="EMBL" id="GHES01011902">
    <property type="protein sequence ID" value="MPA42461.1"/>
    <property type="molecule type" value="Transcribed_RNA"/>
</dbReference>
<comment type="subcellular location">
    <subcellularLocation>
        <location evidence="1">Membrane</location>
        <topology evidence="1">Peripheral membrane protein</topology>
    </subcellularLocation>
</comment>
<dbReference type="PROSITE" id="PS50846">
    <property type="entry name" value="HMA_2"/>
    <property type="match status" value="1"/>
</dbReference>
<dbReference type="InterPro" id="IPR036163">
    <property type="entry name" value="HMA_dom_sf"/>
</dbReference>
<dbReference type="GO" id="GO:0016020">
    <property type="term" value="C:membrane"/>
    <property type="evidence" value="ECO:0007669"/>
    <property type="project" value="UniProtKB-SubCell"/>
</dbReference>
<dbReference type="Gene3D" id="3.30.70.100">
    <property type="match status" value="1"/>
</dbReference>
<dbReference type="SUPFAM" id="SSF55008">
    <property type="entry name" value="HMA, heavy metal-associated domain"/>
    <property type="match status" value="1"/>
</dbReference>
<feature type="compositionally biased region" description="Basic and acidic residues" evidence="2">
    <location>
        <begin position="55"/>
        <end position="100"/>
    </location>
</feature>
<protein>
    <recommendedName>
        <fullName evidence="3">HMA domain-containing protein</fullName>
    </recommendedName>
</protein>
<feature type="region of interest" description="Disordered" evidence="2">
    <location>
        <begin position="47"/>
        <end position="119"/>
    </location>
</feature>
<sequence length="165" mass="17496">MNLHCEGCIQKIRRIVGKAKGYQEMSLDRQKDLVTVKGTMDMKALADSLNKKLKRPVDIVPPKKEGGGGEKKEKGGGGDGGEKKEKGGGGGGEKTEKGGGESKVAGDGGGGKVEPYGHPYPHVYGPGYAMEHPHPHVYGSGYAMEHPHHAPQFFSDENPNACSVM</sequence>
<name>A0A5B6ZF32_DAVIN</name>
<gene>
    <name evidence="4" type="ORF">Din_011902</name>
</gene>
<feature type="domain" description="HMA" evidence="3">
    <location>
        <begin position="1"/>
        <end position="57"/>
    </location>
</feature>
<accession>A0A5B6ZF32</accession>